<keyword evidence="8" id="KW-1185">Reference proteome</keyword>
<keyword evidence="5 6" id="KW-0472">Membrane</keyword>
<dbReference type="RefSeq" id="WP_057802249.1">
    <property type="nucleotide sequence ID" value="NZ_AZDV01000007.1"/>
</dbReference>
<feature type="transmembrane region" description="Helical" evidence="6">
    <location>
        <begin position="404"/>
        <end position="426"/>
    </location>
</feature>
<evidence type="ECO:0000256" key="6">
    <source>
        <dbReference type="SAM" id="Phobius"/>
    </source>
</evidence>
<dbReference type="Pfam" id="PF01943">
    <property type="entry name" value="Polysacc_synt"/>
    <property type="match status" value="1"/>
</dbReference>
<comment type="subcellular location">
    <subcellularLocation>
        <location evidence="1">Cell membrane</location>
        <topology evidence="1">Multi-pass membrane protein</topology>
    </subcellularLocation>
</comment>
<feature type="transmembrane region" description="Helical" evidence="6">
    <location>
        <begin position="438"/>
        <end position="460"/>
    </location>
</feature>
<name>A0A0R1LPL5_9LACO</name>
<feature type="transmembrane region" description="Helical" evidence="6">
    <location>
        <begin position="276"/>
        <end position="296"/>
    </location>
</feature>
<comment type="caution">
    <text evidence="7">The sequence shown here is derived from an EMBL/GenBank/DDBJ whole genome shotgun (WGS) entry which is preliminary data.</text>
</comment>
<dbReference type="InterPro" id="IPR024923">
    <property type="entry name" value="PG_synth_SpoVB"/>
</dbReference>
<protein>
    <submittedName>
        <fullName evidence="7">Polysaccharide transporter</fullName>
    </submittedName>
</protein>
<feature type="transmembrane region" description="Helical" evidence="6">
    <location>
        <begin position="317"/>
        <end position="336"/>
    </location>
</feature>
<accession>A0A0R1LPL5</accession>
<evidence type="ECO:0000256" key="5">
    <source>
        <dbReference type="ARBA" id="ARBA00023136"/>
    </source>
</evidence>
<evidence type="ECO:0000313" key="7">
    <source>
        <dbReference type="EMBL" id="KRK95555.1"/>
    </source>
</evidence>
<feature type="transmembrane region" description="Helical" evidence="6">
    <location>
        <begin position="50"/>
        <end position="68"/>
    </location>
</feature>
<feature type="transmembrane region" description="Helical" evidence="6">
    <location>
        <begin position="472"/>
        <end position="494"/>
    </location>
</feature>
<dbReference type="STRING" id="1423715.FD25_GL000939"/>
<evidence type="ECO:0000313" key="8">
    <source>
        <dbReference type="Proteomes" id="UP000051955"/>
    </source>
</evidence>
<dbReference type="InterPro" id="IPR050833">
    <property type="entry name" value="Poly_Biosynth_Transport"/>
</dbReference>
<keyword evidence="4 6" id="KW-1133">Transmembrane helix</keyword>
<dbReference type="PANTHER" id="PTHR30250:SF29">
    <property type="entry name" value="POLYSACCHARIDE BIOSYNTHESIS PROTEIN C-TERMINAL DOMAIN-CONTAINING PROTEIN"/>
    <property type="match status" value="1"/>
</dbReference>
<dbReference type="PANTHER" id="PTHR30250">
    <property type="entry name" value="PST FAMILY PREDICTED COLANIC ACID TRANSPORTER"/>
    <property type="match status" value="1"/>
</dbReference>
<reference evidence="7 8" key="1">
    <citation type="journal article" date="2015" name="Genome Announc.">
        <title>Expanding the biotechnology potential of lactobacilli through comparative genomics of 213 strains and associated genera.</title>
        <authorList>
            <person name="Sun Z."/>
            <person name="Harris H.M."/>
            <person name="McCann A."/>
            <person name="Guo C."/>
            <person name="Argimon S."/>
            <person name="Zhang W."/>
            <person name="Yang X."/>
            <person name="Jeffery I.B."/>
            <person name="Cooney J.C."/>
            <person name="Kagawa T.F."/>
            <person name="Liu W."/>
            <person name="Song Y."/>
            <person name="Salvetti E."/>
            <person name="Wrobel A."/>
            <person name="Rasinkangas P."/>
            <person name="Parkhill J."/>
            <person name="Rea M.C."/>
            <person name="O'Sullivan O."/>
            <person name="Ritari J."/>
            <person name="Douillard F.P."/>
            <person name="Paul Ross R."/>
            <person name="Yang R."/>
            <person name="Briner A.E."/>
            <person name="Felis G.E."/>
            <person name="de Vos W.M."/>
            <person name="Barrangou R."/>
            <person name="Klaenhammer T.R."/>
            <person name="Caufield P.W."/>
            <person name="Cui Y."/>
            <person name="Zhang H."/>
            <person name="O'Toole P.W."/>
        </authorList>
    </citation>
    <scope>NUCLEOTIDE SEQUENCE [LARGE SCALE GENOMIC DNA]</scope>
    <source>
        <strain evidence="7 8">DSM 19394</strain>
    </source>
</reference>
<feature type="transmembrane region" description="Helical" evidence="6">
    <location>
        <begin position="88"/>
        <end position="110"/>
    </location>
</feature>
<evidence type="ECO:0000256" key="4">
    <source>
        <dbReference type="ARBA" id="ARBA00022989"/>
    </source>
</evidence>
<feature type="transmembrane region" description="Helical" evidence="6">
    <location>
        <begin position="12"/>
        <end position="30"/>
    </location>
</feature>
<feature type="transmembrane region" description="Helical" evidence="6">
    <location>
        <begin position="185"/>
        <end position="203"/>
    </location>
</feature>
<dbReference type="EMBL" id="AZDV01000007">
    <property type="protein sequence ID" value="KRK95555.1"/>
    <property type="molecule type" value="Genomic_DNA"/>
</dbReference>
<organism evidence="7 8">
    <name type="scientific">Levilactobacillus acidifarinae DSM 19394 = JCM 15949</name>
    <dbReference type="NCBI Taxonomy" id="1423715"/>
    <lineage>
        <taxon>Bacteria</taxon>
        <taxon>Bacillati</taxon>
        <taxon>Bacillota</taxon>
        <taxon>Bacilli</taxon>
        <taxon>Lactobacillales</taxon>
        <taxon>Lactobacillaceae</taxon>
        <taxon>Levilactobacillus</taxon>
    </lineage>
</organism>
<evidence type="ECO:0000256" key="2">
    <source>
        <dbReference type="ARBA" id="ARBA00022475"/>
    </source>
</evidence>
<dbReference type="AlphaFoldDB" id="A0A0R1LPL5"/>
<dbReference type="Proteomes" id="UP000051955">
    <property type="component" value="Unassembled WGS sequence"/>
</dbReference>
<keyword evidence="2" id="KW-1003">Cell membrane</keyword>
<sequence>MGHHNVNTTLRGALVLSIAAFIAKVLSAVYRVPFQNLVGNTGFYVYQQVYPLYGIGMTFALSGLPVFISKLIADAPDRSSQQWVARQIYRWTWGLALVIFVGLQLGAPWLARGMGDPQLTPLIRMVAWMFLLMPDLSVNRGVHQGQFQMLPTARSQVVEQTVRVIVILTVAVLATQHGWSDYRMGAWAMSSGAIAAVAAWLVLPRWREPLAGPVTPVPHVGRRLLIEGGTLCLLTAMMVLLQLVDSFTVKNGLVAGGLSDLAAKNLKGVYDRAQPLVQLGLVVAVAFATSLLPALTAALNRGRLREFKRLTTTMMRIALVIAAAATAGLISLMPWVDRLLFGNAQGAWMLAVYMLSIILATLIQTYNSVLQSRDQYRLTVVALLSGLAVKAAANHWAVANFGGLGASALTVLSLGVTALIIWFGSAATLRSGIWTWPFVGKLLGCLVVMTVGVRGLVRWFQWAWPAVYTSRLAIGAALIVVIGIGGCLFLVMALSCRLLTVREWLTLPHAAPVLRFWQKISQHGGK</sequence>
<proteinExistence type="predicted"/>
<feature type="transmembrane region" description="Helical" evidence="6">
    <location>
        <begin position="162"/>
        <end position="179"/>
    </location>
</feature>
<gene>
    <name evidence="7" type="ORF">FD25_GL000939</name>
</gene>
<feature type="transmembrane region" description="Helical" evidence="6">
    <location>
        <begin position="378"/>
        <end position="398"/>
    </location>
</feature>
<keyword evidence="3 6" id="KW-0812">Transmembrane</keyword>
<dbReference type="GO" id="GO:0005886">
    <property type="term" value="C:plasma membrane"/>
    <property type="evidence" value="ECO:0007669"/>
    <property type="project" value="UniProtKB-SubCell"/>
</dbReference>
<evidence type="ECO:0000256" key="1">
    <source>
        <dbReference type="ARBA" id="ARBA00004651"/>
    </source>
</evidence>
<feature type="transmembrane region" description="Helical" evidence="6">
    <location>
        <begin position="122"/>
        <end position="142"/>
    </location>
</feature>
<dbReference type="CDD" id="cd13124">
    <property type="entry name" value="MATE_SpoVB_like"/>
    <property type="match status" value="1"/>
</dbReference>
<dbReference type="PATRIC" id="fig|1423715.3.peg.966"/>
<feature type="transmembrane region" description="Helical" evidence="6">
    <location>
        <begin position="348"/>
        <end position="366"/>
    </location>
</feature>
<dbReference type="OrthoDB" id="9775950at2"/>
<dbReference type="InterPro" id="IPR002797">
    <property type="entry name" value="Polysacc_synth"/>
</dbReference>
<evidence type="ECO:0000256" key="3">
    <source>
        <dbReference type="ARBA" id="ARBA00022692"/>
    </source>
</evidence>
<feature type="transmembrane region" description="Helical" evidence="6">
    <location>
        <begin position="224"/>
        <end position="244"/>
    </location>
</feature>